<accession>A0ABS8YPM7</accession>
<reference evidence="1 2" key="1">
    <citation type="submission" date="2021-11" db="EMBL/GenBank/DDBJ databases">
        <title>Draft genome sequence of Paenibacillus profundus YoMME, a new Gram-positive bacteria with exoelectrogenic properties.</title>
        <authorList>
            <person name="Hubenova Y."/>
            <person name="Hubenova E."/>
            <person name="Manasiev Y."/>
            <person name="Peykov S."/>
            <person name="Mitov M."/>
        </authorList>
    </citation>
    <scope>NUCLEOTIDE SEQUENCE [LARGE SCALE GENOMIC DNA]</scope>
    <source>
        <strain evidence="1 2">YoMME</strain>
    </source>
</reference>
<evidence type="ECO:0000313" key="2">
    <source>
        <dbReference type="Proteomes" id="UP001199916"/>
    </source>
</evidence>
<dbReference type="Proteomes" id="UP001199916">
    <property type="component" value="Unassembled WGS sequence"/>
</dbReference>
<gene>
    <name evidence="1" type="ORF">LQV63_31550</name>
</gene>
<name>A0ABS8YPM7_9BACL</name>
<dbReference type="Gene3D" id="2.180.10.10">
    <property type="entry name" value="RHS repeat-associated core"/>
    <property type="match status" value="1"/>
</dbReference>
<protein>
    <submittedName>
        <fullName evidence="1">Uncharacterized protein</fullName>
    </submittedName>
</protein>
<sequence length="57" mass="6081">MDGSGGSYYYLNNQHGDVAHITNRLGGIVNSYEYDAFGAPYPPQKASRTASANGRAV</sequence>
<organism evidence="1 2">
    <name type="scientific">Paenibacillus profundus</name>
    <dbReference type="NCBI Taxonomy" id="1173085"/>
    <lineage>
        <taxon>Bacteria</taxon>
        <taxon>Bacillati</taxon>
        <taxon>Bacillota</taxon>
        <taxon>Bacilli</taxon>
        <taxon>Bacillales</taxon>
        <taxon>Paenibacillaceae</taxon>
        <taxon>Paenibacillus</taxon>
    </lineage>
</organism>
<evidence type="ECO:0000313" key="1">
    <source>
        <dbReference type="EMBL" id="MCE5173756.1"/>
    </source>
</evidence>
<dbReference type="EMBL" id="JAJNBZ010000086">
    <property type="protein sequence ID" value="MCE5173756.1"/>
    <property type="molecule type" value="Genomic_DNA"/>
</dbReference>
<keyword evidence="2" id="KW-1185">Reference proteome</keyword>
<comment type="caution">
    <text evidence="1">The sequence shown here is derived from an EMBL/GenBank/DDBJ whole genome shotgun (WGS) entry which is preliminary data.</text>
</comment>
<dbReference type="RefSeq" id="WP_233699644.1">
    <property type="nucleotide sequence ID" value="NZ_JAJNBZ010000086.1"/>
</dbReference>
<proteinExistence type="predicted"/>